<dbReference type="Proteomes" id="UP000095287">
    <property type="component" value="Unplaced"/>
</dbReference>
<organism evidence="2 3">
    <name type="scientific">Steinernema glaseri</name>
    <dbReference type="NCBI Taxonomy" id="37863"/>
    <lineage>
        <taxon>Eukaryota</taxon>
        <taxon>Metazoa</taxon>
        <taxon>Ecdysozoa</taxon>
        <taxon>Nematoda</taxon>
        <taxon>Chromadorea</taxon>
        <taxon>Rhabditida</taxon>
        <taxon>Tylenchina</taxon>
        <taxon>Panagrolaimomorpha</taxon>
        <taxon>Strongyloidoidea</taxon>
        <taxon>Steinernematidae</taxon>
        <taxon>Steinernema</taxon>
    </lineage>
</organism>
<feature type="compositionally biased region" description="Basic and acidic residues" evidence="1">
    <location>
        <begin position="79"/>
        <end position="88"/>
    </location>
</feature>
<evidence type="ECO:0000313" key="2">
    <source>
        <dbReference type="Proteomes" id="UP000095287"/>
    </source>
</evidence>
<accession>A0A1I8ANY6</accession>
<sequence length="151" mass="15707">DGADKQEFLHAGEITFGGAGNGCHRAKDRGGTAKGQHDQLCAITHAQDKAQQAGQHDAHEEGESHQQGDTQRAVLVLFDQEHQAKGTDQENNGAQAWAGAHNPVNAGGQAQQGSQHSGNHGQGQQPVGVAQDAIASNQRLGAQGAVMLRQA</sequence>
<dbReference type="AlphaFoldDB" id="A0A1I8ANY6"/>
<feature type="compositionally biased region" description="Basic and acidic residues" evidence="1">
    <location>
        <begin position="56"/>
        <end position="66"/>
    </location>
</feature>
<evidence type="ECO:0000256" key="1">
    <source>
        <dbReference type="SAM" id="MobiDB-lite"/>
    </source>
</evidence>
<reference evidence="3" key="1">
    <citation type="submission" date="2016-11" db="UniProtKB">
        <authorList>
            <consortium name="WormBaseParasite"/>
        </authorList>
    </citation>
    <scope>IDENTIFICATION</scope>
</reference>
<dbReference type="WBParaSite" id="L893_g7729.t1">
    <property type="protein sequence ID" value="L893_g7729.t1"/>
    <property type="gene ID" value="L893_g7729"/>
</dbReference>
<protein>
    <submittedName>
        <fullName evidence="3">Circumsporozoite protein</fullName>
    </submittedName>
</protein>
<proteinExistence type="predicted"/>
<feature type="compositionally biased region" description="Low complexity" evidence="1">
    <location>
        <begin position="105"/>
        <end position="125"/>
    </location>
</feature>
<keyword evidence="2" id="KW-1185">Reference proteome</keyword>
<name>A0A1I8ANY6_9BILA</name>
<feature type="region of interest" description="Disordered" evidence="1">
    <location>
        <begin position="14"/>
        <end position="126"/>
    </location>
</feature>
<feature type="compositionally biased region" description="Basic and acidic residues" evidence="1">
    <location>
        <begin position="28"/>
        <end position="37"/>
    </location>
</feature>
<evidence type="ECO:0000313" key="3">
    <source>
        <dbReference type="WBParaSite" id="L893_g7729.t1"/>
    </source>
</evidence>